<proteinExistence type="predicted"/>
<feature type="repeat" description="TPR" evidence="1">
    <location>
        <begin position="213"/>
        <end position="246"/>
    </location>
</feature>
<dbReference type="Pfam" id="PF01075">
    <property type="entry name" value="Glyco_transf_9"/>
    <property type="match status" value="1"/>
</dbReference>
<feature type="repeat" description="TPR" evidence="1">
    <location>
        <begin position="179"/>
        <end position="212"/>
    </location>
</feature>
<dbReference type="PROSITE" id="PS50005">
    <property type="entry name" value="TPR"/>
    <property type="match status" value="3"/>
</dbReference>
<dbReference type="SMART" id="SM00028">
    <property type="entry name" value="TPR"/>
    <property type="match status" value="7"/>
</dbReference>
<keyword evidence="1" id="KW-0802">TPR repeat</keyword>
<dbReference type="SUPFAM" id="SSF53756">
    <property type="entry name" value="UDP-Glycosyltransferase/glycogen phosphorylase"/>
    <property type="match status" value="1"/>
</dbReference>
<dbReference type="Gene3D" id="1.25.40.10">
    <property type="entry name" value="Tetratricopeptide repeat domain"/>
    <property type="match status" value="3"/>
</dbReference>
<name>A0ABW5C7V0_9PROT</name>
<dbReference type="Pfam" id="PF13424">
    <property type="entry name" value="TPR_12"/>
    <property type="match status" value="1"/>
</dbReference>
<dbReference type="Pfam" id="PF13414">
    <property type="entry name" value="TPR_11"/>
    <property type="match status" value="1"/>
</dbReference>
<keyword evidence="3" id="KW-1185">Reference proteome</keyword>
<dbReference type="Pfam" id="PF13432">
    <property type="entry name" value="TPR_16"/>
    <property type="match status" value="1"/>
</dbReference>
<dbReference type="PANTHER" id="PTHR44998">
    <property type="match status" value="1"/>
</dbReference>
<evidence type="ECO:0000256" key="1">
    <source>
        <dbReference type="PROSITE-ProRule" id="PRU00339"/>
    </source>
</evidence>
<dbReference type="Gene3D" id="3.40.50.2000">
    <property type="entry name" value="Glycogen Phosphorylase B"/>
    <property type="match status" value="1"/>
</dbReference>
<reference evidence="3" key="1">
    <citation type="journal article" date="2019" name="Int. J. Syst. Evol. Microbiol.">
        <title>The Global Catalogue of Microorganisms (GCM) 10K type strain sequencing project: providing services to taxonomists for standard genome sequencing and annotation.</title>
        <authorList>
            <consortium name="The Broad Institute Genomics Platform"/>
            <consortium name="The Broad Institute Genome Sequencing Center for Infectious Disease"/>
            <person name="Wu L."/>
            <person name="Ma J."/>
        </authorList>
    </citation>
    <scope>NUCLEOTIDE SEQUENCE [LARGE SCALE GENOMIC DNA]</scope>
    <source>
        <strain evidence="3">KCTC 15012</strain>
    </source>
</reference>
<dbReference type="Proteomes" id="UP001597296">
    <property type="component" value="Unassembled WGS sequence"/>
</dbReference>
<protein>
    <submittedName>
        <fullName evidence="2">Tetratricopeptide repeat protein</fullName>
    </submittedName>
</protein>
<feature type="repeat" description="TPR" evidence="1">
    <location>
        <begin position="247"/>
        <end position="280"/>
    </location>
</feature>
<dbReference type="EMBL" id="JBHUIY010000005">
    <property type="protein sequence ID" value="MFD2232942.1"/>
    <property type="molecule type" value="Genomic_DNA"/>
</dbReference>
<dbReference type="SUPFAM" id="SSF48452">
    <property type="entry name" value="TPR-like"/>
    <property type="match status" value="2"/>
</dbReference>
<dbReference type="RefSeq" id="WP_377314689.1">
    <property type="nucleotide sequence ID" value="NZ_JBHUIY010000005.1"/>
</dbReference>
<sequence>MSSDSDWAEALGRFQAGDFAAAERACHAVLAQDAFHRNALNLLAVLCCQAGRLEQGITHCRAVLALDPDDSQALQTLGDALHLTCDFAGAAAAFARAVAVRGRHWPLCAKLAAALLRAGRRPEAIAAYHEALAAGAPERVRQDCAVAEFEWGLELYHQGRRDDAILAYRAALTRKPDLALAHCNLGAALQENGELDAAIACYQTALAHAPAYPDALSNLGVARQEQGRLDEAAAQFEAALRIQPDHPLALNNLGKLRQEQGRRDEARALYREAARLAPDHPDSHFNLALLDLQAGAWETGWAGYEWRWRRPGAQRHDFGLPEWDGTPLAGRTLLLWCEQGLGDSIQFVRFAARIVSGGGRVVLLCPPELEALLQGVTGIDRVVSRISTLPPCDCQAPLLSLPRLLGTRLATLPAPVPYLAVPPAATARWRDRLAALPGRKVGLVWRGRPQHTNDRNRSLDPARLAPLLDRPGISFVSLQKGARPDDAAALAGRAPLLDLGPELADFTDTAAVLAGLDLVISVDTSVIHLAGALGRPGWLLLPFDPDWRWLLERQDSPWYPTLRLFRQPAPGAWDPVIADLADALGGFP</sequence>
<evidence type="ECO:0000313" key="2">
    <source>
        <dbReference type="EMBL" id="MFD2232942.1"/>
    </source>
</evidence>
<dbReference type="InterPro" id="IPR019734">
    <property type="entry name" value="TPR_rpt"/>
</dbReference>
<comment type="caution">
    <text evidence="2">The sequence shown here is derived from an EMBL/GenBank/DDBJ whole genome shotgun (WGS) entry which is preliminary data.</text>
</comment>
<evidence type="ECO:0000313" key="3">
    <source>
        <dbReference type="Proteomes" id="UP001597296"/>
    </source>
</evidence>
<gene>
    <name evidence="2" type="ORF">ACFSNB_03900</name>
</gene>
<dbReference type="InterPro" id="IPR002201">
    <property type="entry name" value="Glyco_trans_9"/>
</dbReference>
<dbReference type="PROSITE" id="PS50293">
    <property type="entry name" value="TPR_REGION"/>
    <property type="match status" value="1"/>
</dbReference>
<dbReference type="PANTHER" id="PTHR44998:SF1">
    <property type="entry name" value="UDP-N-ACETYLGLUCOSAMINE--PEPTIDE N-ACETYLGLUCOSAMINYLTRANSFERASE 110 KDA SUBUNIT"/>
    <property type="match status" value="1"/>
</dbReference>
<accession>A0ABW5C7V0</accession>
<organism evidence="2 3">
    <name type="scientific">Phaeospirillum tilakii</name>
    <dbReference type="NCBI Taxonomy" id="741673"/>
    <lineage>
        <taxon>Bacteria</taxon>
        <taxon>Pseudomonadati</taxon>
        <taxon>Pseudomonadota</taxon>
        <taxon>Alphaproteobacteria</taxon>
        <taxon>Rhodospirillales</taxon>
        <taxon>Rhodospirillaceae</taxon>
        <taxon>Phaeospirillum</taxon>
    </lineage>
</organism>
<dbReference type="InterPro" id="IPR011990">
    <property type="entry name" value="TPR-like_helical_dom_sf"/>
</dbReference>